<dbReference type="Pfam" id="PF05157">
    <property type="entry name" value="MshEN"/>
    <property type="match status" value="1"/>
</dbReference>
<dbReference type="SUPFAM" id="SSF53448">
    <property type="entry name" value="Nucleotide-diphospho-sugar transferases"/>
    <property type="match status" value="1"/>
</dbReference>
<dbReference type="InterPro" id="IPR050321">
    <property type="entry name" value="Glycosyltr_2/OpgH_subfam"/>
</dbReference>
<dbReference type="InterPro" id="IPR029044">
    <property type="entry name" value="Nucleotide-diphossugar_trans"/>
</dbReference>
<feature type="transmembrane region" description="Helical" evidence="7">
    <location>
        <begin position="579"/>
        <end position="599"/>
    </location>
</feature>
<protein>
    <submittedName>
        <fullName evidence="9">Glycosyltransferase, catalytic subunit of cellulose synthase and poly-beta-1,6-N-acetylglucosamine synthase</fullName>
    </submittedName>
</protein>
<evidence type="ECO:0000313" key="10">
    <source>
        <dbReference type="Proteomes" id="UP000220034"/>
    </source>
</evidence>
<keyword evidence="6 7" id="KW-0472">Membrane</keyword>
<keyword evidence="3 9" id="KW-0808">Transferase</keyword>
<evidence type="ECO:0000256" key="7">
    <source>
        <dbReference type="SAM" id="Phobius"/>
    </source>
</evidence>
<evidence type="ECO:0000256" key="6">
    <source>
        <dbReference type="ARBA" id="ARBA00023136"/>
    </source>
</evidence>
<dbReference type="OrthoDB" id="7431422at2"/>
<organism evidence="9 10">
    <name type="scientific">Pontivivens marinum</name>
    <dbReference type="NCBI Taxonomy" id="1690039"/>
    <lineage>
        <taxon>Bacteria</taxon>
        <taxon>Pseudomonadati</taxon>
        <taxon>Pseudomonadota</taxon>
        <taxon>Alphaproteobacteria</taxon>
        <taxon>Rhodobacterales</taxon>
        <taxon>Paracoccaceae</taxon>
        <taxon>Pontivivens</taxon>
    </lineage>
</organism>
<evidence type="ECO:0000259" key="8">
    <source>
        <dbReference type="Pfam" id="PF05157"/>
    </source>
</evidence>
<dbReference type="SUPFAM" id="SSF160246">
    <property type="entry name" value="EspE N-terminal domain-like"/>
    <property type="match status" value="1"/>
</dbReference>
<feature type="domain" description="Type II secretion system protein GspE N-terminal" evidence="8">
    <location>
        <begin position="75"/>
        <end position="160"/>
    </location>
</feature>
<gene>
    <name evidence="9" type="ORF">SAMN06273572_102196</name>
</gene>
<keyword evidence="2" id="KW-0328">Glycosyltransferase</keyword>
<reference evidence="10" key="1">
    <citation type="submission" date="2017-09" db="EMBL/GenBank/DDBJ databases">
        <authorList>
            <person name="Varghese N."/>
            <person name="Submissions S."/>
        </authorList>
    </citation>
    <scope>NUCLEOTIDE SEQUENCE [LARGE SCALE GENOMIC DNA]</scope>
    <source>
        <strain evidence="10">C7</strain>
    </source>
</reference>
<feature type="transmembrane region" description="Helical" evidence="7">
    <location>
        <begin position="498"/>
        <end position="524"/>
    </location>
</feature>
<evidence type="ECO:0000313" key="9">
    <source>
        <dbReference type="EMBL" id="SOH93520.1"/>
    </source>
</evidence>
<dbReference type="Gene3D" id="3.90.550.10">
    <property type="entry name" value="Spore Coat Polysaccharide Biosynthesis Protein SpsA, Chain A"/>
    <property type="match status" value="1"/>
</dbReference>
<keyword evidence="10" id="KW-1185">Reference proteome</keyword>
<dbReference type="GO" id="GO:0016757">
    <property type="term" value="F:glycosyltransferase activity"/>
    <property type="evidence" value="ECO:0007669"/>
    <property type="project" value="UniProtKB-KW"/>
</dbReference>
<dbReference type="Pfam" id="PF13641">
    <property type="entry name" value="Glyco_tranf_2_3"/>
    <property type="match status" value="1"/>
</dbReference>
<dbReference type="InterPro" id="IPR007831">
    <property type="entry name" value="T2SS_GspE_N"/>
</dbReference>
<keyword evidence="4 7" id="KW-0812">Transmembrane</keyword>
<dbReference type="InterPro" id="IPR037257">
    <property type="entry name" value="T2SS_E_N_sf"/>
</dbReference>
<feature type="transmembrane region" description="Helical" evidence="7">
    <location>
        <begin position="544"/>
        <end position="567"/>
    </location>
</feature>
<evidence type="ECO:0000256" key="4">
    <source>
        <dbReference type="ARBA" id="ARBA00022692"/>
    </source>
</evidence>
<dbReference type="RefSeq" id="WP_097929099.1">
    <property type="nucleotide sequence ID" value="NZ_OCTN01000002.1"/>
</dbReference>
<dbReference type="Proteomes" id="UP000220034">
    <property type="component" value="Unassembled WGS sequence"/>
</dbReference>
<name>A0A2C9CQM7_9RHOB</name>
<dbReference type="PANTHER" id="PTHR43867:SF2">
    <property type="entry name" value="CELLULOSE SYNTHASE CATALYTIC SUBUNIT A [UDP-FORMING]"/>
    <property type="match status" value="1"/>
</dbReference>
<proteinExistence type="predicted"/>
<accession>A0A2C9CQM7</accession>
<dbReference type="EMBL" id="OCTN01000002">
    <property type="protein sequence ID" value="SOH93520.1"/>
    <property type="molecule type" value="Genomic_DNA"/>
</dbReference>
<evidence type="ECO:0000256" key="1">
    <source>
        <dbReference type="ARBA" id="ARBA00004141"/>
    </source>
</evidence>
<keyword evidence="5 7" id="KW-1133">Transmembrane helix</keyword>
<evidence type="ECO:0000256" key="2">
    <source>
        <dbReference type="ARBA" id="ARBA00022676"/>
    </source>
</evidence>
<dbReference type="AlphaFoldDB" id="A0A2C9CQM7"/>
<comment type="subcellular location">
    <subcellularLocation>
        <location evidence="1">Membrane</location>
        <topology evidence="1">Multi-pass membrane protein</topology>
    </subcellularLocation>
</comment>
<dbReference type="PANTHER" id="PTHR43867">
    <property type="entry name" value="CELLULOSE SYNTHASE CATALYTIC SUBUNIT A [UDP-FORMING]"/>
    <property type="match status" value="1"/>
</dbReference>
<evidence type="ECO:0000256" key="3">
    <source>
        <dbReference type="ARBA" id="ARBA00022679"/>
    </source>
</evidence>
<dbReference type="GO" id="GO:0016020">
    <property type="term" value="C:membrane"/>
    <property type="evidence" value="ECO:0007669"/>
    <property type="project" value="UniProtKB-SubCell"/>
</dbReference>
<evidence type="ECO:0000256" key="5">
    <source>
        <dbReference type="ARBA" id="ARBA00022989"/>
    </source>
</evidence>
<sequence>MREGMLEFEEHQGHAVPDVPFHDLLRDEMALCSNAQLSTAQQMADLTGVKLDQVLVQTGVMTQIQRRDALSRHHDIAGISLESSQPDATLCDGLDYKHCLHLGFVPWQRLGQTIILAIDDTDRIDAVLQSAHGIWSDLRVGLVLATQHDVRTTIETAFSVQIAQQALRTCPQRYSCRSWGQGRGLSITAVLGPAMLIAAFLAPIAALTVVLSWILCANTATLGLRLTAVLSMRWRRGSKPLQQDNEPQIWPTISILLPVLREEAVIGQLIRAMERLDYPRAALDVMLLLEENDDITRRTLSEITLPPFLRVIEVPEGELKTKPRAMNYALPFCRGSIIGIYDAEDRPEPDQLRKVAARLNSTSWHVGCVQARLDFYNPDQNWLTRCFTLEYATWFRVLLHGIQVLRLPLPLGGTSVFFRRPVLEEIGAWDAHNVTEDAELGMRLARYGFHCEMIASTTFEEANSHYRNWIGQRSRWLKGYCMTWAAHMRSPVSLLRDLGVGSFLGFQVLFLGAITAYLAIPLFWLMTGMAVVGTAPQLLNGVPGWMWTALWISLPMGQIVMLAAVALAMRDRNDMRRVLWAFTLPAYWPLGALAAWRAVIELFVAPFHWHKTQHGLSDISDENNPAA</sequence>